<name>A0A0M2UY34_9BACT</name>
<dbReference type="Proteomes" id="UP000034954">
    <property type="component" value="Unassembled WGS sequence"/>
</dbReference>
<dbReference type="Pfam" id="PF13186">
    <property type="entry name" value="SPASM"/>
    <property type="match status" value="1"/>
</dbReference>
<dbReference type="AlphaFoldDB" id="A0A0M2UY34"/>
<evidence type="ECO:0000256" key="6">
    <source>
        <dbReference type="ARBA" id="ARBA00023014"/>
    </source>
</evidence>
<evidence type="ECO:0000313" key="9">
    <source>
        <dbReference type="Proteomes" id="UP000034954"/>
    </source>
</evidence>
<dbReference type="PANTHER" id="PTHR11228:SF7">
    <property type="entry name" value="PQQA PEPTIDE CYCLASE"/>
    <property type="match status" value="1"/>
</dbReference>
<dbReference type="InterPro" id="IPR058240">
    <property type="entry name" value="rSAM_sf"/>
</dbReference>
<evidence type="ECO:0000256" key="2">
    <source>
        <dbReference type="ARBA" id="ARBA00022485"/>
    </source>
</evidence>
<organism evidence="8 9">
    <name type="scientific">Candidatus Brocadia fulgida</name>
    <dbReference type="NCBI Taxonomy" id="380242"/>
    <lineage>
        <taxon>Bacteria</taxon>
        <taxon>Pseudomonadati</taxon>
        <taxon>Planctomycetota</taxon>
        <taxon>Candidatus Brocadiia</taxon>
        <taxon>Candidatus Brocadiales</taxon>
        <taxon>Candidatus Brocadiaceae</taxon>
        <taxon>Candidatus Brocadia</taxon>
    </lineage>
</organism>
<dbReference type="SFLD" id="SFLDG01067">
    <property type="entry name" value="SPASM/twitch_domain_containing"/>
    <property type="match status" value="1"/>
</dbReference>
<keyword evidence="5" id="KW-0408">Iron</keyword>
<dbReference type="Pfam" id="PF04055">
    <property type="entry name" value="Radical_SAM"/>
    <property type="match status" value="1"/>
</dbReference>
<keyword evidence="9" id="KW-1185">Reference proteome</keyword>
<keyword evidence="6" id="KW-0411">Iron-sulfur</keyword>
<evidence type="ECO:0000256" key="3">
    <source>
        <dbReference type="ARBA" id="ARBA00022691"/>
    </source>
</evidence>
<dbReference type="GO" id="GO:0051536">
    <property type="term" value="F:iron-sulfur cluster binding"/>
    <property type="evidence" value="ECO:0007669"/>
    <property type="project" value="UniProtKB-KW"/>
</dbReference>
<sequence>MLTNPLHLIKGVVGRTFYAIPRRPERIQIEITNRCNYTCGMCPRESFNLPEQDISLDLFKKIIDRIDSIYNITLTGWGEPLLHPELVDMILYTKNKGHHVGVTTNGLLLASFIEKFLETLDKLTISLDSVKEGHGVTDGHPSNMVVQKNIESLLHDRGNRRKPTVTIQITMHDKSQCLDTIRFAGEVGADRVYLVRLNNQLGNNGCKRPSLKEELTIYKMAEEIAEKYGLQVDNNYTAFENRLLRLFYKQLRPVMYQFDKYCPKPYDYLYINIDGKATPCCDLPRYEVGNLLKRDIDEIWHGENIHYFREHQNDVCGNCDALRLKHLY</sequence>
<evidence type="ECO:0000256" key="1">
    <source>
        <dbReference type="ARBA" id="ARBA00001966"/>
    </source>
</evidence>
<dbReference type="CDD" id="cd21109">
    <property type="entry name" value="SPASM"/>
    <property type="match status" value="1"/>
</dbReference>
<dbReference type="SFLD" id="SFLDS00029">
    <property type="entry name" value="Radical_SAM"/>
    <property type="match status" value="1"/>
</dbReference>
<dbReference type="SFLD" id="SFLDG01387">
    <property type="entry name" value="BtrN-like_SPASM_domain_contain"/>
    <property type="match status" value="1"/>
</dbReference>
<dbReference type="InterPro" id="IPR023885">
    <property type="entry name" value="4Fe4S-binding_SPASM_dom"/>
</dbReference>
<dbReference type="InterPro" id="IPR013785">
    <property type="entry name" value="Aldolase_TIM"/>
</dbReference>
<reference evidence="8 9" key="1">
    <citation type="journal article" date="2013" name="BMC Microbiol.">
        <title>Identification of the type II cytochrome c maturation pathway in anammox bacteria by comparative genomics.</title>
        <authorList>
            <person name="Ferousi C."/>
            <person name="Speth D.R."/>
            <person name="Reimann J."/>
            <person name="Op den Camp H.J."/>
            <person name="Allen J.W."/>
            <person name="Keltjens J.T."/>
            <person name="Jetten M.S."/>
        </authorList>
    </citation>
    <scope>NUCLEOTIDE SEQUENCE [LARGE SCALE GENOMIC DNA]</scope>
    <source>
        <strain evidence="8">RU1</strain>
    </source>
</reference>
<dbReference type="EMBL" id="LAQJ01000146">
    <property type="protein sequence ID" value="KKO19871.1"/>
    <property type="molecule type" value="Genomic_DNA"/>
</dbReference>
<protein>
    <submittedName>
        <fullName evidence="8">Molybdenum cofactor biosynthesis protein A</fullName>
    </submittedName>
</protein>
<keyword evidence="2" id="KW-0004">4Fe-4S</keyword>
<proteinExistence type="predicted"/>
<keyword evidence="4" id="KW-0479">Metal-binding</keyword>
<dbReference type="GO" id="GO:0046872">
    <property type="term" value="F:metal ion binding"/>
    <property type="evidence" value="ECO:0007669"/>
    <property type="project" value="UniProtKB-KW"/>
</dbReference>
<dbReference type="PANTHER" id="PTHR11228">
    <property type="entry name" value="RADICAL SAM DOMAIN PROTEIN"/>
    <property type="match status" value="1"/>
</dbReference>
<dbReference type="InterPro" id="IPR034391">
    <property type="entry name" value="AdoMet-like_SPASM_containing"/>
</dbReference>
<evidence type="ECO:0000256" key="4">
    <source>
        <dbReference type="ARBA" id="ARBA00022723"/>
    </source>
</evidence>
<evidence type="ECO:0000256" key="5">
    <source>
        <dbReference type="ARBA" id="ARBA00023004"/>
    </source>
</evidence>
<comment type="cofactor">
    <cofactor evidence="1">
        <name>[4Fe-4S] cluster</name>
        <dbReference type="ChEBI" id="CHEBI:49883"/>
    </cofactor>
</comment>
<dbReference type="CDD" id="cd01335">
    <property type="entry name" value="Radical_SAM"/>
    <property type="match status" value="1"/>
</dbReference>
<dbReference type="SUPFAM" id="SSF102114">
    <property type="entry name" value="Radical SAM enzymes"/>
    <property type="match status" value="1"/>
</dbReference>
<evidence type="ECO:0000259" key="7">
    <source>
        <dbReference type="PROSITE" id="PS51918"/>
    </source>
</evidence>
<dbReference type="InterPro" id="IPR050377">
    <property type="entry name" value="Radical_SAM_PqqE_MftC-like"/>
</dbReference>
<dbReference type="Gene3D" id="3.20.20.70">
    <property type="entry name" value="Aldolase class I"/>
    <property type="match status" value="1"/>
</dbReference>
<comment type="caution">
    <text evidence="8">The sequence shown here is derived from an EMBL/GenBank/DDBJ whole genome shotgun (WGS) entry which is preliminary data.</text>
</comment>
<feature type="domain" description="Radical SAM core" evidence="7">
    <location>
        <begin position="21"/>
        <end position="231"/>
    </location>
</feature>
<gene>
    <name evidence="8" type="primary">moeA</name>
    <name evidence="8" type="ORF">BROFUL_01430</name>
</gene>
<keyword evidence="3" id="KW-0949">S-adenosyl-L-methionine</keyword>
<evidence type="ECO:0000313" key="8">
    <source>
        <dbReference type="EMBL" id="KKO19871.1"/>
    </source>
</evidence>
<accession>A0A0M2UY34</accession>
<dbReference type="PROSITE" id="PS51918">
    <property type="entry name" value="RADICAL_SAM"/>
    <property type="match status" value="1"/>
</dbReference>
<dbReference type="GO" id="GO:0003824">
    <property type="term" value="F:catalytic activity"/>
    <property type="evidence" value="ECO:0007669"/>
    <property type="project" value="InterPro"/>
</dbReference>
<dbReference type="InterPro" id="IPR007197">
    <property type="entry name" value="rSAM"/>
</dbReference>